<proteinExistence type="predicted"/>
<keyword evidence="2" id="KW-0472">Membrane</keyword>
<name>A0ABW4V767_9MICO</name>
<protein>
    <submittedName>
        <fullName evidence="4">DUF4328 domain-containing protein</fullName>
    </submittedName>
</protein>
<keyword evidence="2" id="KW-0812">Transmembrane</keyword>
<evidence type="ECO:0000256" key="1">
    <source>
        <dbReference type="SAM" id="MobiDB-lite"/>
    </source>
</evidence>
<keyword evidence="2" id="KW-1133">Transmembrane helix</keyword>
<feature type="transmembrane region" description="Helical" evidence="2">
    <location>
        <begin position="213"/>
        <end position="230"/>
    </location>
</feature>
<reference evidence="5" key="1">
    <citation type="journal article" date="2019" name="Int. J. Syst. Evol. Microbiol.">
        <title>The Global Catalogue of Microorganisms (GCM) 10K type strain sequencing project: providing services to taxonomists for standard genome sequencing and annotation.</title>
        <authorList>
            <consortium name="The Broad Institute Genomics Platform"/>
            <consortium name="The Broad Institute Genome Sequencing Center for Infectious Disease"/>
            <person name="Wu L."/>
            <person name="Ma J."/>
        </authorList>
    </citation>
    <scope>NUCLEOTIDE SEQUENCE [LARGE SCALE GENOMIC DNA]</scope>
    <source>
        <strain evidence="5">CCM 7043</strain>
    </source>
</reference>
<organism evidence="4 5">
    <name type="scientific">Promicromonospora aerolata</name>
    <dbReference type="NCBI Taxonomy" id="195749"/>
    <lineage>
        <taxon>Bacteria</taxon>
        <taxon>Bacillati</taxon>
        <taxon>Actinomycetota</taxon>
        <taxon>Actinomycetes</taxon>
        <taxon>Micrococcales</taxon>
        <taxon>Promicromonosporaceae</taxon>
        <taxon>Promicromonospora</taxon>
    </lineage>
</organism>
<feature type="transmembrane region" description="Helical" evidence="2">
    <location>
        <begin position="141"/>
        <end position="162"/>
    </location>
</feature>
<gene>
    <name evidence="4" type="ORF">ACFSL2_08220</name>
</gene>
<feature type="transmembrane region" description="Helical" evidence="2">
    <location>
        <begin position="182"/>
        <end position="201"/>
    </location>
</feature>
<feature type="transmembrane region" description="Helical" evidence="2">
    <location>
        <begin position="242"/>
        <end position="260"/>
    </location>
</feature>
<keyword evidence="5" id="KW-1185">Reference proteome</keyword>
<accession>A0ABW4V767</accession>
<feature type="transmembrane region" description="Helical" evidence="2">
    <location>
        <begin position="92"/>
        <end position="120"/>
    </location>
</feature>
<dbReference type="RefSeq" id="WP_377197385.1">
    <property type="nucleotide sequence ID" value="NZ_JBHUHF010000001.1"/>
</dbReference>
<comment type="caution">
    <text evidence="4">The sequence shown here is derived from an EMBL/GenBank/DDBJ whole genome shotgun (WGS) entry which is preliminary data.</text>
</comment>
<evidence type="ECO:0000313" key="4">
    <source>
        <dbReference type="EMBL" id="MFD2025493.1"/>
    </source>
</evidence>
<dbReference type="InterPro" id="IPR025565">
    <property type="entry name" value="DUF4328"/>
</dbReference>
<evidence type="ECO:0000256" key="2">
    <source>
        <dbReference type="SAM" id="Phobius"/>
    </source>
</evidence>
<feature type="domain" description="DUF4328" evidence="3">
    <location>
        <begin position="141"/>
        <end position="252"/>
    </location>
</feature>
<feature type="region of interest" description="Disordered" evidence="1">
    <location>
        <begin position="1"/>
        <end position="87"/>
    </location>
</feature>
<evidence type="ECO:0000313" key="5">
    <source>
        <dbReference type="Proteomes" id="UP001597338"/>
    </source>
</evidence>
<dbReference type="Pfam" id="PF14219">
    <property type="entry name" value="DUF4328"/>
    <property type="match status" value="1"/>
</dbReference>
<dbReference type="Proteomes" id="UP001597338">
    <property type="component" value="Unassembled WGS sequence"/>
</dbReference>
<sequence>MSDPRIPYQNGAAPWAGPGQPDRPSYPEPLGSPAHPQSPYVEPSHPEHHTGQYAAATDQRAVTAGQRRVPVDEAYPPARRRPPNKPLPEPPAGLAVGAIVAACCLLFVELAELAILLVTGGRAEAAAGLELGLGVRIDPNGGTVTLLFGLAAYVAACLWLQAGRRFAEAANPTARFTHGRGWTWFGWLVPVAFLWIPFVVVRDVRRALVADGARRVALGLWWPFWLLASLRVFTPSAQDVEVVVRSVAAAALTIAFVHWIRIIREITRAQEKAAGFA</sequence>
<dbReference type="EMBL" id="JBHUHF010000001">
    <property type="protein sequence ID" value="MFD2025493.1"/>
    <property type="molecule type" value="Genomic_DNA"/>
</dbReference>
<evidence type="ECO:0000259" key="3">
    <source>
        <dbReference type="Pfam" id="PF14219"/>
    </source>
</evidence>